<dbReference type="InterPro" id="IPR056801">
    <property type="entry name" value="SBSPON_C"/>
</dbReference>
<dbReference type="SUPFAM" id="SSF82895">
    <property type="entry name" value="TSP-1 type 1 repeat"/>
    <property type="match status" value="1"/>
</dbReference>
<dbReference type="InterPro" id="IPR036024">
    <property type="entry name" value="Somatomedin_B-like_dom_sf"/>
</dbReference>
<evidence type="ECO:0000259" key="5">
    <source>
        <dbReference type="PROSITE" id="PS50958"/>
    </source>
</evidence>
<dbReference type="Pfam" id="PF25031">
    <property type="entry name" value="SBSPON_C"/>
    <property type="match status" value="1"/>
</dbReference>
<name>A0A8J9YNX6_BRALA</name>
<evidence type="ECO:0000256" key="1">
    <source>
        <dbReference type="ARBA" id="ARBA00022729"/>
    </source>
</evidence>
<organism evidence="6 7">
    <name type="scientific">Branchiostoma lanceolatum</name>
    <name type="common">Common lancelet</name>
    <name type="synonym">Amphioxus lanceolatum</name>
    <dbReference type="NCBI Taxonomy" id="7740"/>
    <lineage>
        <taxon>Eukaryota</taxon>
        <taxon>Metazoa</taxon>
        <taxon>Chordata</taxon>
        <taxon>Cephalochordata</taxon>
        <taxon>Leptocardii</taxon>
        <taxon>Amphioxiformes</taxon>
        <taxon>Branchiostomatidae</taxon>
        <taxon>Branchiostoma</taxon>
    </lineage>
</organism>
<dbReference type="Gene3D" id="2.20.100.10">
    <property type="entry name" value="Thrombospondin type-1 (TSP1) repeat"/>
    <property type="match status" value="1"/>
</dbReference>
<evidence type="ECO:0000256" key="3">
    <source>
        <dbReference type="ARBA" id="ARBA00023180"/>
    </source>
</evidence>
<dbReference type="Proteomes" id="UP000838412">
    <property type="component" value="Chromosome 1"/>
</dbReference>
<keyword evidence="7" id="KW-1185">Reference proteome</keyword>
<dbReference type="SMART" id="SM00209">
    <property type="entry name" value="TSP1"/>
    <property type="match status" value="1"/>
</dbReference>
<protein>
    <submittedName>
        <fullName evidence="6">SBSPON protein</fullName>
    </submittedName>
</protein>
<feature type="domain" description="SMB" evidence="5">
    <location>
        <begin position="37"/>
        <end position="86"/>
    </location>
</feature>
<dbReference type="Pfam" id="PF19028">
    <property type="entry name" value="TSP1_spondin"/>
    <property type="match status" value="1"/>
</dbReference>
<dbReference type="InterPro" id="IPR044004">
    <property type="entry name" value="TSP1_spondin_dom"/>
</dbReference>
<accession>A0A8J9YNX6</accession>
<sequence>MDMFHRRGVGVAVVAVVLWVCLCGVRYVHGDCRDRPEPQCCTGRDAFCHNYGLRTDNRYGPCYCDEACTAQQDCCQDYSWTCIPVDCEVGEWSGWSACTSSCDIGFAERRRRVTKEPKNGGKACPPEVERRGCYAWDARTCDPATDVALLTPAEFSRDQYPDFRPKRVINNRKSYCVFFYMNEVPTTCILHRQAGQWTHALQPRSTVCVECQPAAMDRNGRCSGDGVDDGSTLWKAMGVTGCQGSWLRAEKREDCNCGDRPGTDFLFV</sequence>
<reference evidence="6" key="1">
    <citation type="submission" date="2022-01" db="EMBL/GenBank/DDBJ databases">
        <authorList>
            <person name="Braso-Vives M."/>
        </authorList>
    </citation>
    <scope>NUCLEOTIDE SEQUENCE</scope>
</reference>
<dbReference type="InterPro" id="IPR039942">
    <property type="entry name" value="SBSPO"/>
</dbReference>
<evidence type="ECO:0000256" key="4">
    <source>
        <dbReference type="SAM" id="SignalP"/>
    </source>
</evidence>
<dbReference type="Gene3D" id="4.10.410.20">
    <property type="match status" value="1"/>
</dbReference>
<keyword evidence="3" id="KW-0325">Glycoprotein</keyword>
<evidence type="ECO:0000313" key="6">
    <source>
        <dbReference type="EMBL" id="CAH1232498.1"/>
    </source>
</evidence>
<dbReference type="PANTHER" id="PTHR20920:SF5">
    <property type="entry name" value="SMB DOMAIN-CONTAINING PROTEIN"/>
    <property type="match status" value="1"/>
</dbReference>
<dbReference type="EMBL" id="OV696686">
    <property type="protein sequence ID" value="CAH1232498.1"/>
    <property type="molecule type" value="Genomic_DNA"/>
</dbReference>
<evidence type="ECO:0000313" key="7">
    <source>
        <dbReference type="Proteomes" id="UP000838412"/>
    </source>
</evidence>
<dbReference type="PROSITE" id="PS00524">
    <property type="entry name" value="SMB_1"/>
    <property type="match status" value="1"/>
</dbReference>
<feature type="signal peptide" evidence="4">
    <location>
        <begin position="1"/>
        <end position="30"/>
    </location>
</feature>
<dbReference type="OrthoDB" id="98591at2759"/>
<keyword evidence="1 4" id="KW-0732">Signal</keyword>
<dbReference type="InterPro" id="IPR001212">
    <property type="entry name" value="Somatomedin_B_dom"/>
</dbReference>
<dbReference type="PANTHER" id="PTHR20920">
    <property type="entry name" value="RPE-SPONDIN"/>
    <property type="match status" value="1"/>
</dbReference>
<evidence type="ECO:0000256" key="2">
    <source>
        <dbReference type="ARBA" id="ARBA00023157"/>
    </source>
</evidence>
<gene>
    <name evidence="6" type="primary">SBSPON</name>
    <name evidence="6" type="ORF">BLAG_LOCUS1605</name>
</gene>
<dbReference type="PROSITE" id="PS50092">
    <property type="entry name" value="TSP1"/>
    <property type="match status" value="1"/>
</dbReference>
<dbReference type="SUPFAM" id="SSF90188">
    <property type="entry name" value="Somatomedin B domain"/>
    <property type="match status" value="1"/>
</dbReference>
<dbReference type="PROSITE" id="PS50958">
    <property type="entry name" value="SMB_2"/>
    <property type="match status" value="1"/>
</dbReference>
<proteinExistence type="predicted"/>
<dbReference type="InterPro" id="IPR036383">
    <property type="entry name" value="TSP1_rpt_sf"/>
</dbReference>
<dbReference type="AlphaFoldDB" id="A0A8J9YNX6"/>
<keyword evidence="2" id="KW-1015">Disulfide bond</keyword>
<feature type="chain" id="PRO_5035434411" evidence="4">
    <location>
        <begin position="31"/>
        <end position="268"/>
    </location>
</feature>
<dbReference type="InterPro" id="IPR000884">
    <property type="entry name" value="TSP1_rpt"/>
</dbReference>